<dbReference type="Gene3D" id="2.60.40.10">
    <property type="entry name" value="Immunoglobulins"/>
    <property type="match status" value="1"/>
</dbReference>
<dbReference type="AlphaFoldDB" id="A0A523UV17"/>
<dbReference type="Pfam" id="PF13860">
    <property type="entry name" value="FlgD_ig"/>
    <property type="match status" value="1"/>
</dbReference>
<organism evidence="3 4">
    <name type="scientific">candidate division TA06 bacterium</name>
    <dbReference type="NCBI Taxonomy" id="2250710"/>
    <lineage>
        <taxon>Bacteria</taxon>
        <taxon>Bacteria division TA06</taxon>
    </lineage>
</organism>
<sequence>MQGGAMRKKSLFLALIASLLWVTVAFSASRQGEEKEKRSRLTPLGGGPDAYGYIWLDSDDDTTTFDWVDTTGSWTEITGLQDDNYVGPFSIGFDFPYYWYTVNQFWVGSNGYISFEPGLLAQPFDSLPSPSPPNDLLGVLIADHLFGGTSPATAHYYTNSVDSLIVSWLNVPGWSTGGSHDFQVILTKSDSIITYQYGPQTGSFSNNETAIGIENVSGLVGLSYLNDELPPARLYHDSLAIQFIPPDSTTYSATDVGILHAMNDKNGGIFRLNAQSTTLWAKVKNFGNVTVGSFDMFCMVRDPFNTTVFADTISNPGMTPGQVDSVVFSPDWIPFSNGQHRATFATTLGGDLNPNNNSVTVEIRVIVYPATLIYDDGTAEDGWSWMWEPGSVEAGLGNYFQPPTYPVQIQDIRVFVFALGTSGFRARIYDDDGPGGSPGSILFEQTISTPVIGLNTIDVSSQNITITDGAFYVAWIQFADAAASVGRDLNPPFSRRGLEHTGAWADYRNKYTDDLMLHATIGIPPGVEEGTSFRIQPPEFILLQNHPNPFHNSTMISFGLPSAGNISLEVFDLTGRLVRTLVDAEKKAGNYRVEWSARDSEGAKVLTGVYFCKLTTPEKTLTRKMILLK</sequence>
<gene>
    <name evidence="3" type="ORF">E3J62_04455</name>
</gene>
<dbReference type="EMBL" id="SOJN01000055">
    <property type="protein sequence ID" value="TET46368.1"/>
    <property type="molecule type" value="Genomic_DNA"/>
</dbReference>
<name>A0A523UV17_UNCT6</name>
<feature type="signal peptide" evidence="1">
    <location>
        <begin position="1"/>
        <end position="27"/>
    </location>
</feature>
<feature type="domain" description="FlgD/Vpr Ig-like" evidence="2">
    <location>
        <begin position="562"/>
        <end position="615"/>
    </location>
</feature>
<dbReference type="Gene3D" id="2.60.40.4070">
    <property type="match status" value="1"/>
</dbReference>
<protein>
    <submittedName>
        <fullName evidence="3">T9SS type A sorting domain-containing protein</fullName>
    </submittedName>
</protein>
<comment type="caution">
    <text evidence="3">The sequence shown here is derived from an EMBL/GenBank/DDBJ whole genome shotgun (WGS) entry which is preliminary data.</text>
</comment>
<evidence type="ECO:0000313" key="3">
    <source>
        <dbReference type="EMBL" id="TET46368.1"/>
    </source>
</evidence>
<dbReference type="InterPro" id="IPR026444">
    <property type="entry name" value="Secre_tail"/>
</dbReference>
<accession>A0A523UV17</accession>
<reference evidence="3 4" key="1">
    <citation type="submission" date="2019-03" db="EMBL/GenBank/DDBJ databases">
        <title>Metabolic potential of uncultured bacteria and archaea associated with petroleum seepage in deep-sea sediments.</title>
        <authorList>
            <person name="Dong X."/>
            <person name="Hubert C."/>
        </authorList>
    </citation>
    <scope>NUCLEOTIDE SEQUENCE [LARGE SCALE GENOMIC DNA]</scope>
    <source>
        <strain evidence="3">E44_bin18</strain>
    </source>
</reference>
<dbReference type="InterPro" id="IPR025965">
    <property type="entry name" value="FlgD/Vpr_Ig-like"/>
</dbReference>
<dbReference type="InterPro" id="IPR013783">
    <property type="entry name" value="Ig-like_fold"/>
</dbReference>
<keyword evidence="1" id="KW-0732">Signal</keyword>
<evidence type="ECO:0000256" key="1">
    <source>
        <dbReference type="SAM" id="SignalP"/>
    </source>
</evidence>
<dbReference type="Proteomes" id="UP000315525">
    <property type="component" value="Unassembled WGS sequence"/>
</dbReference>
<proteinExistence type="predicted"/>
<feature type="chain" id="PRO_5022127510" evidence="1">
    <location>
        <begin position="28"/>
        <end position="629"/>
    </location>
</feature>
<evidence type="ECO:0000259" key="2">
    <source>
        <dbReference type="Pfam" id="PF13860"/>
    </source>
</evidence>
<evidence type="ECO:0000313" key="4">
    <source>
        <dbReference type="Proteomes" id="UP000315525"/>
    </source>
</evidence>
<dbReference type="NCBIfam" id="TIGR04183">
    <property type="entry name" value="Por_Secre_tail"/>
    <property type="match status" value="1"/>
</dbReference>